<keyword evidence="3" id="KW-1185">Reference proteome</keyword>
<evidence type="ECO:0000313" key="3">
    <source>
        <dbReference type="Proteomes" id="UP001164929"/>
    </source>
</evidence>
<reference evidence="2" key="1">
    <citation type="journal article" date="2023" name="Mol. Ecol. Resour.">
        <title>Chromosome-level genome assembly of a triploid poplar Populus alba 'Berolinensis'.</title>
        <authorList>
            <person name="Chen S."/>
            <person name="Yu Y."/>
            <person name="Wang X."/>
            <person name="Wang S."/>
            <person name="Zhang T."/>
            <person name="Zhou Y."/>
            <person name="He R."/>
            <person name="Meng N."/>
            <person name="Wang Y."/>
            <person name="Liu W."/>
            <person name="Liu Z."/>
            <person name="Liu J."/>
            <person name="Guo Q."/>
            <person name="Huang H."/>
            <person name="Sederoff R.R."/>
            <person name="Wang G."/>
            <person name="Qu G."/>
            <person name="Chen S."/>
        </authorList>
    </citation>
    <scope>NUCLEOTIDE SEQUENCE</scope>
    <source>
        <strain evidence="2">SC-2020</strain>
    </source>
</reference>
<sequence length="85" mass="9230">MMLRIVKSSDKSFASMPEASKVGDVDGGALQPGCKISDGSRASTSKGRPGVDEGNHKKNGLVGTQSSEETWRARFFIFIDAKRRR</sequence>
<name>A0AAD6M9B7_9ROSI</name>
<comment type="caution">
    <text evidence="2">The sequence shown here is derived from an EMBL/GenBank/DDBJ whole genome shotgun (WGS) entry which is preliminary data.</text>
</comment>
<proteinExistence type="predicted"/>
<feature type="region of interest" description="Disordered" evidence="1">
    <location>
        <begin position="1"/>
        <end position="65"/>
    </location>
</feature>
<evidence type="ECO:0000313" key="2">
    <source>
        <dbReference type="EMBL" id="KAJ6980835.1"/>
    </source>
</evidence>
<organism evidence="2 3">
    <name type="scientific">Populus alba x Populus x berolinensis</name>
    <dbReference type="NCBI Taxonomy" id="444605"/>
    <lineage>
        <taxon>Eukaryota</taxon>
        <taxon>Viridiplantae</taxon>
        <taxon>Streptophyta</taxon>
        <taxon>Embryophyta</taxon>
        <taxon>Tracheophyta</taxon>
        <taxon>Spermatophyta</taxon>
        <taxon>Magnoliopsida</taxon>
        <taxon>eudicotyledons</taxon>
        <taxon>Gunneridae</taxon>
        <taxon>Pentapetalae</taxon>
        <taxon>rosids</taxon>
        <taxon>fabids</taxon>
        <taxon>Malpighiales</taxon>
        <taxon>Salicaceae</taxon>
        <taxon>Saliceae</taxon>
        <taxon>Populus</taxon>
    </lineage>
</organism>
<gene>
    <name evidence="2" type="ORF">NC653_024252</name>
</gene>
<protein>
    <submittedName>
        <fullName evidence="2">Uncharacterized protein</fullName>
    </submittedName>
</protein>
<dbReference type="Proteomes" id="UP001164929">
    <property type="component" value="Chromosome 10"/>
</dbReference>
<dbReference type="EMBL" id="JAQIZT010000010">
    <property type="protein sequence ID" value="KAJ6980835.1"/>
    <property type="molecule type" value="Genomic_DNA"/>
</dbReference>
<accession>A0AAD6M9B7</accession>
<evidence type="ECO:0000256" key="1">
    <source>
        <dbReference type="SAM" id="MobiDB-lite"/>
    </source>
</evidence>
<dbReference type="AlphaFoldDB" id="A0AAD6M9B7"/>